<dbReference type="EMBL" id="OE179270">
    <property type="protein sequence ID" value="CAD7568239.1"/>
    <property type="molecule type" value="Genomic_DNA"/>
</dbReference>
<gene>
    <name evidence="3" type="ORF">TCMB3V08_LOCUS1008</name>
</gene>
<dbReference type="SUPFAM" id="SSF117281">
    <property type="entry name" value="Kelch motif"/>
    <property type="match status" value="1"/>
</dbReference>
<keyword evidence="1" id="KW-0880">Kelch repeat</keyword>
<dbReference type="PANTHER" id="PTHR46376:SF1">
    <property type="entry name" value="LEUCINE-ZIPPER-LIKE TRANSCRIPTIONAL REGULATOR 1"/>
    <property type="match status" value="1"/>
</dbReference>
<accession>A0A7R9P3A1</accession>
<protein>
    <submittedName>
        <fullName evidence="3">(California timema) hypothetical protein</fullName>
    </submittedName>
</protein>
<dbReference type="GO" id="GO:0005794">
    <property type="term" value="C:Golgi apparatus"/>
    <property type="evidence" value="ECO:0007669"/>
    <property type="project" value="TreeGrafter"/>
</dbReference>
<dbReference type="InterPro" id="IPR015915">
    <property type="entry name" value="Kelch-typ_b-propeller"/>
</dbReference>
<evidence type="ECO:0000256" key="1">
    <source>
        <dbReference type="ARBA" id="ARBA00022441"/>
    </source>
</evidence>
<evidence type="ECO:0000256" key="2">
    <source>
        <dbReference type="ARBA" id="ARBA00022737"/>
    </source>
</evidence>
<dbReference type="Gene3D" id="2.120.10.80">
    <property type="entry name" value="Kelch-type beta propeller"/>
    <property type="match status" value="1"/>
</dbReference>
<name>A0A7R9P3A1_TIMCA</name>
<keyword evidence="2" id="KW-0677">Repeat</keyword>
<dbReference type="PANTHER" id="PTHR46376">
    <property type="entry name" value="LEUCINE-ZIPPER-LIKE TRANSCRIPTIONAL REGULATOR 1"/>
    <property type="match status" value="1"/>
</dbReference>
<dbReference type="AlphaFoldDB" id="A0A7R9P3A1"/>
<organism evidence="3">
    <name type="scientific">Timema californicum</name>
    <name type="common">California timema</name>
    <name type="synonym">Walking stick</name>
    <dbReference type="NCBI Taxonomy" id="61474"/>
    <lineage>
        <taxon>Eukaryota</taxon>
        <taxon>Metazoa</taxon>
        <taxon>Ecdysozoa</taxon>
        <taxon>Arthropoda</taxon>
        <taxon>Hexapoda</taxon>
        <taxon>Insecta</taxon>
        <taxon>Pterygota</taxon>
        <taxon>Neoptera</taxon>
        <taxon>Polyneoptera</taxon>
        <taxon>Phasmatodea</taxon>
        <taxon>Timematodea</taxon>
        <taxon>Timematoidea</taxon>
        <taxon>Timematidae</taxon>
        <taxon>Timema</taxon>
    </lineage>
</organism>
<evidence type="ECO:0000313" key="3">
    <source>
        <dbReference type="EMBL" id="CAD7568239.1"/>
    </source>
</evidence>
<dbReference type="InterPro" id="IPR051568">
    <property type="entry name" value="LZTR1/Attractin"/>
</dbReference>
<reference evidence="3" key="1">
    <citation type="submission" date="2020-11" db="EMBL/GenBank/DDBJ databases">
        <authorList>
            <person name="Tran Van P."/>
        </authorList>
    </citation>
    <scope>NUCLEOTIDE SEQUENCE</scope>
</reference>
<sequence length="265" mass="29761">MMDDITFNKYNDKANAMGAVNQTELARRRQPQRLVANDESDVLDTAVHFPDSKNFQINTYIIINRLMSALEHQIKACSAVQKLRPVPRSAHGAAVFDDKLWIFAGYDGNARLNDMWTISLQYARAALTLEQEMAAFASVMATACSSPNLWTTYKQNDNLHSTTQHEAMYPNALTLAVVAKGDTRTWEEVTQVGDRPPTCCNFPVAVARGSMYVFSGQSGAKITNSLFQFNFQEKWYAQYNIVQNTSTPLDIQALECFYKTSVLLS</sequence>
<dbReference type="Pfam" id="PF01344">
    <property type="entry name" value="Kelch_1"/>
    <property type="match status" value="1"/>
</dbReference>
<dbReference type="InterPro" id="IPR006652">
    <property type="entry name" value="Kelch_1"/>
</dbReference>
<proteinExistence type="predicted"/>